<evidence type="ECO:0000259" key="3">
    <source>
        <dbReference type="SMART" id="SM00839"/>
    </source>
</evidence>
<name>A0A4D9D9C7_9STRA</name>
<protein>
    <recommendedName>
        <fullName evidence="3">Glutamate/phenylalanine/leucine/valine/L-tryptophan dehydrogenase C-terminal domain-containing protein</fullName>
    </recommendedName>
</protein>
<dbReference type="PANTHER" id="PTHR11606:SF39">
    <property type="entry name" value="GLUTAMATE_PHENYLALANINE_LEUCINE_VALINE_L-TRYPTOPHAN DEHYDROGENASE C-TERMINAL DOMAIN-CONTAINING PROTEIN"/>
    <property type="match status" value="1"/>
</dbReference>
<proteinExistence type="inferred from homology"/>
<feature type="domain" description="Glutamate/phenylalanine/leucine/valine/L-tryptophan dehydrogenase C-terminal" evidence="3">
    <location>
        <begin position="680"/>
        <end position="932"/>
    </location>
</feature>
<dbReference type="SUPFAM" id="SSF53223">
    <property type="entry name" value="Aminoacid dehydrogenase-like, N-terminal domain"/>
    <property type="match status" value="1"/>
</dbReference>
<dbReference type="InterPro" id="IPR006096">
    <property type="entry name" value="Glu/Leu/Phe/Val/Trp_DH_C"/>
</dbReference>
<dbReference type="GO" id="GO:0004352">
    <property type="term" value="F:glutamate dehydrogenase (NAD+) activity"/>
    <property type="evidence" value="ECO:0007669"/>
    <property type="project" value="TreeGrafter"/>
</dbReference>
<evidence type="ECO:0000313" key="5">
    <source>
        <dbReference type="Proteomes" id="UP000355283"/>
    </source>
</evidence>
<keyword evidence="5" id="KW-1185">Reference proteome</keyword>
<accession>A0A4D9D9C7</accession>
<comment type="caution">
    <text evidence="4">The sequence shown here is derived from an EMBL/GenBank/DDBJ whole genome shotgun (WGS) entry which is preliminary data.</text>
</comment>
<evidence type="ECO:0000313" key="4">
    <source>
        <dbReference type="EMBL" id="TFJ88202.1"/>
    </source>
</evidence>
<keyword evidence="2" id="KW-0560">Oxidoreductase</keyword>
<dbReference type="SMART" id="SM00839">
    <property type="entry name" value="ELFV_dehydrog"/>
    <property type="match status" value="1"/>
</dbReference>
<dbReference type="Gene3D" id="3.40.50.720">
    <property type="entry name" value="NAD(P)-binding Rossmann-like Domain"/>
    <property type="match status" value="1"/>
</dbReference>
<dbReference type="GO" id="GO:0005739">
    <property type="term" value="C:mitochondrion"/>
    <property type="evidence" value="ECO:0007669"/>
    <property type="project" value="TreeGrafter"/>
</dbReference>
<dbReference type="InterPro" id="IPR036291">
    <property type="entry name" value="NAD(P)-bd_dom_sf"/>
</dbReference>
<dbReference type="GO" id="GO:0006538">
    <property type="term" value="P:L-glutamate catabolic process"/>
    <property type="evidence" value="ECO:0007669"/>
    <property type="project" value="TreeGrafter"/>
</dbReference>
<dbReference type="Pfam" id="PF00208">
    <property type="entry name" value="ELFV_dehydrog"/>
    <property type="match status" value="1"/>
</dbReference>
<gene>
    <name evidence="4" type="ORF">NSK_000554</name>
</gene>
<dbReference type="OrthoDB" id="184415at2759"/>
<sequence length="1076" mass="120157">MHRTVLRGRVLAAASVSRLGGVAHRSAPVFLHLRAQARQYTREGDGDNPAPGENKSWVPVEDASLQKVTRQALVHELMQVQMSTANQVVPWFLNQMPSSYFRQIPEEVRVKHLQAICALQDTGNNTNIILKSDNPDGRRDMTFIRSGNFTGQLREMISLLPRDFGPLSRVKVFTSSDESLVLNVFTADSKADDAVESSAQDREAILKYAAEVQAGQYQGDPRHAAPSPSLEPGPLNAYIDLCTRFHVATSNPRRFVRVKQLYDKIAGSENCAVDVEAYEPDTAAKDSRFWVSLAQTNVLPRVGLDKCLKLFKLHNLDVLRCHMDRVNDPGNGQVCLLRMLVQLHDTDQEPWPLDGTEWTTLKHELRRIKWLDDATIDLATTKCPALGFDRAEIIVALGHMLHGVLAKQNLWAFSKASISTKLSDPRIVVHAAKIADLFAARFDPAHPLPPQEVADRASALRADVRQSVEDSTTLVLLDKMVDVVESTYRTNLYMPNRYSLALRIDPKIMMAPGENRVLPYGVFFVHGRRFNGFHVRFRDIARGGLRIVSPPMPEQVAIESARQFDEAYGLAYAQQLKNKDIPEGGSKAVVLVDTVNVQAKSRDFAKRKAVKGFVDGLLDLITETEETKAHIVDYWGRREYLYLGPDEQIIPQDITWIVNQAQKRCYTNPSTFMSSKADTGINHKVYGVTSEGIAVFLAVGLKRLGLNPHEDPFTIKLTGGTDGDVAGNMIKILARDYGARARVVGLADGTAVVEDPAGLDMSELLRMVEGSLPLSAFDPTKLSDRGDFHTVDTEEGIRLRNTMHSRVVADAFIPAGGRPGTIDGTNYRAFLQGPDYKVPSSRLIVEGANIFITPEARKKLFEEAGVLIIKDSSANKCGVICSSFEIASSMLLTDAQFKEHKEEIVAQVLEKLRYYARVEAELLFREFATYPGQLPYFSERISNAINLARDTLTVGLESMSEEQYQDLLPLFKEHLPPTVVALGFDQVREKVPAQYITNAFACCLASRIVYREGTKFFESQPRERLAELCLRYLDEEREVQRLVRCLESGKLDRDQMKTVQKILDVGGVRSLLFASE</sequence>
<reference evidence="4 5" key="1">
    <citation type="submission" date="2019-01" db="EMBL/GenBank/DDBJ databases">
        <title>Nuclear Genome Assembly of the Microalgal Biofuel strain Nannochloropsis salina CCMP1776.</title>
        <authorList>
            <person name="Hovde B."/>
        </authorList>
    </citation>
    <scope>NUCLEOTIDE SEQUENCE [LARGE SCALE GENOMIC DNA]</scope>
    <source>
        <strain evidence="4 5">CCMP1776</strain>
    </source>
</reference>
<dbReference type="Proteomes" id="UP000355283">
    <property type="component" value="Unassembled WGS sequence"/>
</dbReference>
<comment type="similarity">
    <text evidence="1">Belongs to the Glu/Leu/Phe/Val dehydrogenases family.</text>
</comment>
<evidence type="ECO:0000256" key="1">
    <source>
        <dbReference type="ARBA" id="ARBA00006382"/>
    </source>
</evidence>
<dbReference type="SUPFAM" id="SSF51735">
    <property type="entry name" value="NAD(P)-binding Rossmann-fold domains"/>
    <property type="match status" value="1"/>
</dbReference>
<evidence type="ECO:0000256" key="2">
    <source>
        <dbReference type="ARBA" id="ARBA00023002"/>
    </source>
</evidence>
<dbReference type="InterPro" id="IPR046346">
    <property type="entry name" value="Aminoacid_DH-like_N_sf"/>
</dbReference>
<organism evidence="4 5">
    <name type="scientific">Nannochloropsis salina CCMP1776</name>
    <dbReference type="NCBI Taxonomy" id="1027361"/>
    <lineage>
        <taxon>Eukaryota</taxon>
        <taxon>Sar</taxon>
        <taxon>Stramenopiles</taxon>
        <taxon>Ochrophyta</taxon>
        <taxon>Eustigmatophyceae</taxon>
        <taxon>Eustigmatales</taxon>
        <taxon>Monodopsidaceae</taxon>
        <taxon>Microchloropsis</taxon>
        <taxon>Microchloropsis salina</taxon>
    </lineage>
</organism>
<dbReference type="PANTHER" id="PTHR11606">
    <property type="entry name" value="GLUTAMATE DEHYDROGENASE"/>
    <property type="match status" value="1"/>
</dbReference>
<dbReference type="EMBL" id="SDOX01000002">
    <property type="protein sequence ID" value="TFJ88202.1"/>
    <property type="molecule type" value="Genomic_DNA"/>
</dbReference>
<dbReference type="AlphaFoldDB" id="A0A4D9D9C7"/>